<evidence type="ECO:0000313" key="1">
    <source>
        <dbReference type="EnsemblPlants" id="AVESA.00010b.r2.2AG0211790.1.CDS.1"/>
    </source>
</evidence>
<dbReference type="EnsemblPlants" id="AVESA.00010b.r2.2AG0211790.1">
    <property type="protein sequence ID" value="AVESA.00010b.r2.2AG0211790.1.CDS.1"/>
    <property type="gene ID" value="AVESA.00010b.r2.2AG0211790"/>
</dbReference>
<keyword evidence="2" id="KW-1185">Reference proteome</keyword>
<organism evidence="1 2">
    <name type="scientific">Avena sativa</name>
    <name type="common">Oat</name>
    <dbReference type="NCBI Taxonomy" id="4498"/>
    <lineage>
        <taxon>Eukaryota</taxon>
        <taxon>Viridiplantae</taxon>
        <taxon>Streptophyta</taxon>
        <taxon>Embryophyta</taxon>
        <taxon>Tracheophyta</taxon>
        <taxon>Spermatophyta</taxon>
        <taxon>Magnoliopsida</taxon>
        <taxon>Liliopsida</taxon>
        <taxon>Poales</taxon>
        <taxon>Poaceae</taxon>
        <taxon>BOP clade</taxon>
        <taxon>Pooideae</taxon>
        <taxon>Poodae</taxon>
        <taxon>Poeae</taxon>
        <taxon>Poeae Chloroplast Group 1 (Aveneae type)</taxon>
        <taxon>Aveninae</taxon>
        <taxon>Avena</taxon>
    </lineage>
</organism>
<evidence type="ECO:0000313" key="2">
    <source>
        <dbReference type="Proteomes" id="UP001732700"/>
    </source>
</evidence>
<accession>A0ACD5U975</accession>
<name>A0ACD5U975_AVESA</name>
<dbReference type="Proteomes" id="UP001732700">
    <property type="component" value="Chromosome 2A"/>
</dbReference>
<reference evidence="1" key="2">
    <citation type="submission" date="2025-09" db="UniProtKB">
        <authorList>
            <consortium name="EnsemblPlants"/>
        </authorList>
    </citation>
    <scope>IDENTIFICATION</scope>
</reference>
<proteinExistence type="predicted"/>
<reference evidence="1" key="1">
    <citation type="submission" date="2021-05" db="EMBL/GenBank/DDBJ databases">
        <authorList>
            <person name="Scholz U."/>
            <person name="Mascher M."/>
            <person name="Fiebig A."/>
        </authorList>
    </citation>
    <scope>NUCLEOTIDE SEQUENCE [LARGE SCALE GENOMIC DNA]</scope>
</reference>
<sequence length="181" mass="18576">MEKARSSWLFHVQSAAAAAAASVDLSLALAPADSSQGREQAAPTACVDGKEVRLFPCLFCNKTFLKSQALGGHQNAHRKDRVGGFSNPYDDGPYGLAAVDSGSGRSMCTSIASHGGSSAAAPARADASPERWAAGAPRFGDHAQLLADPSMGGDAAVDTPSRTRMASAASACEALDLELRL</sequence>
<protein>
    <submittedName>
        <fullName evidence="1">Uncharacterized protein</fullName>
    </submittedName>
</protein>